<gene>
    <name evidence="2" type="primary">wzy</name>
</gene>
<dbReference type="AlphaFoldDB" id="F8RBZ4"/>
<feature type="transmembrane region" description="Helical" evidence="1">
    <location>
        <begin position="341"/>
        <end position="359"/>
    </location>
</feature>
<keyword evidence="1" id="KW-0812">Transmembrane</keyword>
<keyword evidence="1" id="KW-1133">Transmembrane helix</keyword>
<feature type="transmembrane region" description="Helical" evidence="1">
    <location>
        <begin position="234"/>
        <end position="252"/>
    </location>
</feature>
<feature type="transmembrane region" description="Helical" evidence="1">
    <location>
        <begin position="393"/>
        <end position="411"/>
    </location>
</feature>
<feature type="transmembrane region" description="Helical" evidence="1">
    <location>
        <begin position="7"/>
        <end position="23"/>
    </location>
</feature>
<feature type="transmembrane region" description="Helical" evidence="1">
    <location>
        <begin position="211"/>
        <end position="227"/>
    </location>
</feature>
<reference evidence="2" key="1">
    <citation type="journal article" date="2012" name="Microbiology">
        <title>Localization and molecular characterization of putative O antigen gene clusters of Providencia species.</title>
        <authorList>
            <person name="Ovchinnikova O.G."/>
            <person name="Liu B."/>
            <person name="Guo D."/>
            <person name="Kocharova N.A."/>
            <person name="Shashkov A.S."/>
            <person name="Chen M."/>
            <person name="Feng L."/>
            <person name="Rozalski A."/>
            <person name="Knirel Y.A."/>
            <person name="Wang L."/>
        </authorList>
    </citation>
    <scope>NUCLEOTIDE SEQUENCE</scope>
</reference>
<organism evidence="2">
    <name type="scientific">Providencia alcalifaciens</name>
    <dbReference type="NCBI Taxonomy" id="126385"/>
    <lineage>
        <taxon>Bacteria</taxon>
        <taxon>Pseudomonadati</taxon>
        <taxon>Pseudomonadota</taxon>
        <taxon>Gammaproteobacteria</taxon>
        <taxon>Enterobacterales</taxon>
        <taxon>Morganellaceae</taxon>
        <taxon>Providencia</taxon>
    </lineage>
</organism>
<sequence length="420" mass="48570">MQSIIKELTLVTILILFYFIFYFDQSLTNEIIFISFCLLLHIEVLIRTSKSSALLLLSIFATTYPIYILIATILDVKYHVYIQYQTMYYTALVFFIQTISLRIMFFRLEGNHYLQGKLSDIIQRKNNPYIFILLLLLISAMLFLSIHDKKNFVISGGYSIESASSIFFEYCIPVLICLWLYSKKSSANIITVIFFFIFILLPLFFGRRLPFTMVSLLFFNLYLFNYFSRSKTLLLTSAVFIFLSLLAVTRIGGESSIIEAILAINSNGIMENNQGGVVISAATYLGLIDDGYFDFEFGINSLLGMLTSPFLTSDLTPPETYINFEALRHASIPGNGGFPGVYFYIWLGWPGVIIMSILLNRVIFCFGKNQLLTILVIFILSTFPRWYAYNMIILFKMTFWLIMLFIILNTIHHRIIKYRK</sequence>
<evidence type="ECO:0000256" key="1">
    <source>
        <dbReference type="SAM" id="Phobius"/>
    </source>
</evidence>
<feature type="transmembrane region" description="Helical" evidence="1">
    <location>
        <begin position="158"/>
        <end position="180"/>
    </location>
</feature>
<feature type="transmembrane region" description="Helical" evidence="1">
    <location>
        <begin position="53"/>
        <end position="74"/>
    </location>
</feature>
<keyword evidence="1" id="KW-0472">Membrane</keyword>
<feature type="transmembrane region" description="Helical" evidence="1">
    <location>
        <begin position="129"/>
        <end position="146"/>
    </location>
</feature>
<evidence type="ECO:0000313" key="2">
    <source>
        <dbReference type="EMBL" id="AEB61501.1"/>
    </source>
</evidence>
<dbReference type="EMBL" id="HM583639">
    <property type="protein sequence ID" value="AEB61501.1"/>
    <property type="molecule type" value="Genomic_DNA"/>
</dbReference>
<protein>
    <submittedName>
        <fullName evidence="2">Wzy</fullName>
    </submittedName>
</protein>
<proteinExistence type="predicted"/>
<name>F8RBZ4_9GAMM</name>
<feature type="transmembrane region" description="Helical" evidence="1">
    <location>
        <begin position="187"/>
        <end position="205"/>
    </location>
</feature>
<feature type="transmembrane region" description="Helical" evidence="1">
    <location>
        <begin position="371"/>
        <end position="387"/>
    </location>
</feature>
<accession>F8RBZ4</accession>
<feature type="transmembrane region" description="Helical" evidence="1">
    <location>
        <begin position="29"/>
        <end position="46"/>
    </location>
</feature>
<feature type="transmembrane region" description="Helical" evidence="1">
    <location>
        <begin position="86"/>
        <end position="108"/>
    </location>
</feature>